<feature type="compositionally biased region" description="Low complexity" evidence="1">
    <location>
        <begin position="299"/>
        <end position="313"/>
    </location>
</feature>
<dbReference type="Proteomes" id="UP001448207">
    <property type="component" value="Unassembled WGS sequence"/>
</dbReference>
<feature type="compositionally biased region" description="Low complexity" evidence="1">
    <location>
        <begin position="158"/>
        <end position="175"/>
    </location>
</feature>
<feature type="compositionally biased region" description="Basic and acidic residues" evidence="1">
    <location>
        <begin position="86"/>
        <end position="102"/>
    </location>
</feature>
<organism evidence="2 3">
    <name type="scientific">Phycomyces blakesleeanus</name>
    <dbReference type="NCBI Taxonomy" id="4837"/>
    <lineage>
        <taxon>Eukaryota</taxon>
        <taxon>Fungi</taxon>
        <taxon>Fungi incertae sedis</taxon>
        <taxon>Mucoromycota</taxon>
        <taxon>Mucoromycotina</taxon>
        <taxon>Mucoromycetes</taxon>
        <taxon>Mucorales</taxon>
        <taxon>Phycomycetaceae</taxon>
        <taxon>Phycomyces</taxon>
    </lineage>
</organism>
<protein>
    <submittedName>
        <fullName evidence="2">Uncharacterized protein</fullName>
    </submittedName>
</protein>
<dbReference type="EMBL" id="JBCLYO010000002">
    <property type="protein sequence ID" value="KAL0092603.1"/>
    <property type="molecule type" value="Genomic_DNA"/>
</dbReference>
<name>A0ABR3B981_PHYBL</name>
<feature type="region of interest" description="Disordered" evidence="1">
    <location>
        <begin position="1"/>
        <end position="185"/>
    </location>
</feature>
<keyword evidence="3" id="KW-1185">Reference proteome</keyword>
<reference evidence="2 3" key="1">
    <citation type="submission" date="2024-04" db="EMBL/GenBank/DDBJ databases">
        <title>Symmetric and asymmetric DNA N6-adenine methylation regulates different biological responses in Mucorales.</title>
        <authorList>
            <consortium name="Lawrence Berkeley National Laboratory"/>
            <person name="Lax C."/>
            <person name="Mondo S.J."/>
            <person name="Osorio-Concepcion M."/>
            <person name="Muszewska A."/>
            <person name="Corrochano-Luque M."/>
            <person name="Gutierrez G."/>
            <person name="Riley R."/>
            <person name="Lipzen A."/>
            <person name="Guo J."/>
            <person name="Hundley H."/>
            <person name="Amirebrahimi M."/>
            <person name="Ng V."/>
            <person name="Lorenzo-Gutierrez D."/>
            <person name="Binder U."/>
            <person name="Yang J."/>
            <person name="Song Y."/>
            <person name="Canovas D."/>
            <person name="Navarro E."/>
            <person name="Freitag M."/>
            <person name="Gabaldon T."/>
            <person name="Grigoriev I.V."/>
            <person name="Corrochano L.M."/>
            <person name="Nicolas F.E."/>
            <person name="Garre V."/>
        </authorList>
    </citation>
    <scope>NUCLEOTIDE SEQUENCE [LARGE SCALE GENOMIC DNA]</scope>
    <source>
        <strain evidence="2 3">L51</strain>
    </source>
</reference>
<feature type="region of interest" description="Disordered" evidence="1">
    <location>
        <begin position="259"/>
        <end position="334"/>
    </location>
</feature>
<accession>A0ABR3B981</accession>
<feature type="compositionally biased region" description="Polar residues" evidence="1">
    <location>
        <begin position="124"/>
        <end position="151"/>
    </location>
</feature>
<evidence type="ECO:0000313" key="3">
    <source>
        <dbReference type="Proteomes" id="UP001448207"/>
    </source>
</evidence>
<proteinExistence type="predicted"/>
<evidence type="ECO:0000256" key="1">
    <source>
        <dbReference type="SAM" id="MobiDB-lite"/>
    </source>
</evidence>
<feature type="compositionally biased region" description="Polar residues" evidence="1">
    <location>
        <begin position="176"/>
        <end position="185"/>
    </location>
</feature>
<evidence type="ECO:0000313" key="2">
    <source>
        <dbReference type="EMBL" id="KAL0092603.1"/>
    </source>
</evidence>
<comment type="caution">
    <text evidence="2">The sequence shown here is derived from an EMBL/GenBank/DDBJ whole genome shotgun (WGS) entry which is preliminary data.</text>
</comment>
<sequence length="458" mass="50379">MYDKAMKLSPDAPERANLIFPTTPRSSRPNSGQQNTSNNSSPLKDKNLLTIPKKRDHSKDENYGKQGLMGSVRRRSDQPGYSNGNERQKSSKKIEERVDPKKSASTKSSLGGIKATKESREVSTRSVSPASMPKQSKPSKLKSTALTSTKISEPKLETPTLTPTPTPTLTLTPTPAQSSIILSPSPTKLTVSENLHLKSSSKISAKIPIPTKTPGNTPTPTKVITPTKFTEFTKTLPSQKIPMSSKMASPVKELVKVPSKKPAKLSVRAPTPPSKNQVSQSPSIVPTLTPSAVPLPMATNVTPPQPSNTTTTPRYSSKSVVGWEKPPNEDTSNYDVSSNCFPQPYRAPIVNSQTQFSKLCLEHKKAQEEVKLLNETIDEQCPIIHEMLTKSSVEVGPKDDVIVKLKAVFLDLEGHPEDWRYVVYIVKRLFWLRQKLELLYSIITTAHGLQGYIIPEDV</sequence>
<feature type="compositionally biased region" description="Polar residues" evidence="1">
    <location>
        <begin position="274"/>
        <end position="290"/>
    </location>
</feature>
<gene>
    <name evidence="2" type="ORF">J3Q64DRAFT_1719893</name>
</gene>
<feature type="compositionally biased region" description="Low complexity" evidence="1">
    <location>
        <begin position="30"/>
        <end position="41"/>
    </location>
</feature>